<dbReference type="InterPro" id="IPR036890">
    <property type="entry name" value="HATPase_C_sf"/>
</dbReference>
<evidence type="ECO:0000256" key="1">
    <source>
        <dbReference type="SAM" id="Coils"/>
    </source>
</evidence>
<dbReference type="PANTHER" id="PTHR34220:SF7">
    <property type="entry name" value="SENSOR HISTIDINE KINASE YPDA"/>
    <property type="match status" value="1"/>
</dbReference>
<dbReference type="SUPFAM" id="SSF55874">
    <property type="entry name" value="ATPase domain of HSP90 chaperone/DNA topoisomerase II/histidine kinase"/>
    <property type="match status" value="1"/>
</dbReference>
<comment type="caution">
    <text evidence="4">The sequence shown here is derived from an EMBL/GenBank/DDBJ whole genome shotgun (WGS) entry which is preliminary data.</text>
</comment>
<accession>A0A2W7S0H5</accession>
<feature type="transmembrane region" description="Helical" evidence="2">
    <location>
        <begin position="113"/>
        <end position="135"/>
    </location>
</feature>
<gene>
    <name evidence="4" type="ORF">LX80_02381</name>
</gene>
<keyword evidence="2" id="KW-0472">Membrane</keyword>
<feature type="coiled-coil region" evidence="1">
    <location>
        <begin position="137"/>
        <end position="164"/>
    </location>
</feature>
<dbReference type="AlphaFoldDB" id="A0A2W7S0H5"/>
<feature type="transmembrane region" description="Helical" evidence="2">
    <location>
        <begin position="12"/>
        <end position="32"/>
    </location>
</feature>
<dbReference type="EMBL" id="QKZV01000008">
    <property type="protein sequence ID" value="PZX60897.1"/>
    <property type="molecule type" value="Genomic_DNA"/>
</dbReference>
<dbReference type="RefSeq" id="WP_245898055.1">
    <property type="nucleotide sequence ID" value="NZ_QKZV01000008.1"/>
</dbReference>
<keyword evidence="2" id="KW-1133">Transmembrane helix</keyword>
<sequence length="350" mass="39966">MTKSFFNGKNRIIALAIWWMLWIVWQWNILIISGLNVFVAAFDSLLENLLLFASSWIVINNMRYYLPKKEKYGYTIITSLILSLASAITAQIIAQLLFPNNISYLQLLRSTLFIRWAYGFLMLSSITLAGMIWYIQLEAQQQEAQQENLTNLAKEAELAKLRQQLQPHFLFNSLNSISALTSVQPEKARVMIQQLSEFLRGTIRKEEQWNTLEEELSYISLYLSIEQVRFGHRLLTNIQSNENALPLVLPSLLIQPLVENAIKFGLYDTIGEVTISISAKVEKNYLIITVTNPYDAETANTLSGTGFGLSAIKRRLWLLSGRNDLLVIDKTNSRFSVTLQIPQPLKPTNA</sequence>
<reference evidence="4 5" key="1">
    <citation type="submission" date="2018-06" db="EMBL/GenBank/DDBJ databases">
        <title>Genomic Encyclopedia of Archaeal and Bacterial Type Strains, Phase II (KMG-II): from individual species to whole genera.</title>
        <authorList>
            <person name="Goeker M."/>
        </authorList>
    </citation>
    <scope>NUCLEOTIDE SEQUENCE [LARGE SCALE GENOMIC DNA]</scope>
    <source>
        <strain evidence="4 5">DSM 23241</strain>
    </source>
</reference>
<dbReference type="Gene3D" id="3.30.565.10">
    <property type="entry name" value="Histidine kinase-like ATPase, C-terminal domain"/>
    <property type="match status" value="1"/>
</dbReference>
<keyword evidence="1" id="KW-0175">Coiled coil</keyword>
<keyword evidence="4" id="KW-0808">Transferase</keyword>
<dbReference type="PANTHER" id="PTHR34220">
    <property type="entry name" value="SENSOR HISTIDINE KINASE YPDA"/>
    <property type="match status" value="1"/>
</dbReference>
<dbReference type="Proteomes" id="UP000249720">
    <property type="component" value="Unassembled WGS sequence"/>
</dbReference>
<evidence type="ECO:0000259" key="3">
    <source>
        <dbReference type="Pfam" id="PF06580"/>
    </source>
</evidence>
<proteinExistence type="predicted"/>
<protein>
    <submittedName>
        <fullName evidence="4">Histidine kinase</fullName>
    </submittedName>
</protein>
<keyword evidence="4" id="KW-0418">Kinase</keyword>
<dbReference type="GO" id="GO:0016020">
    <property type="term" value="C:membrane"/>
    <property type="evidence" value="ECO:0007669"/>
    <property type="project" value="InterPro"/>
</dbReference>
<dbReference type="GO" id="GO:0000155">
    <property type="term" value="F:phosphorelay sensor kinase activity"/>
    <property type="evidence" value="ECO:0007669"/>
    <property type="project" value="InterPro"/>
</dbReference>
<name>A0A2W7S0H5_9BACT</name>
<evidence type="ECO:0000313" key="5">
    <source>
        <dbReference type="Proteomes" id="UP000249720"/>
    </source>
</evidence>
<dbReference type="InterPro" id="IPR050640">
    <property type="entry name" value="Bact_2-comp_sensor_kinase"/>
</dbReference>
<keyword evidence="5" id="KW-1185">Reference proteome</keyword>
<organism evidence="4 5">
    <name type="scientific">Hydrotalea sandarakina</name>
    <dbReference type="NCBI Taxonomy" id="1004304"/>
    <lineage>
        <taxon>Bacteria</taxon>
        <taxon>Pseudomonadati</taxon>
        <taxon>Bacteroidota</taxon>
        <taxon>Chitinophagia</taxon>
        <taxon>Chitinophagales</taxon>
        <taxon>Chitinophagaceae</taxon>
        <taxon>Hydrotalea</taxon>
    </lineage>
</organism>
<dbReference type="Pfam" id="PF06580">
    <property type="entry name" value="His_kinase"/>
    <property type="match status" value="1"/>
</dbReference>
<keyword evidence="2" id="KW-0812">Transmembrane</keyword>
<dbReference type="InterPro" id="IPR010559">
    <property type="entry name" value="Sig_transdc_His_kin_internal"/>
</dbReference>
<feature type="transmembrane region" description="Helical" evidence="2">
    <location>
        <begin position="38"/>
        <end position="60"/>
    </location>
</feature>
<evidence type="ECO:0000313" key="4">
    <source>
        <dbReference type="EMBL" id="PZX60897.1"/>
    </source>
</evidence>
<evidence type="ECO:0000256" key="2">
    <source>
        <dbReference type="SAM" id="Phobius"/>
    </source>
</evidence>
<feature type="domain" description="Signal transduction histidine kinase internal region" evidence="3">
    <location>
        <begin position="156"/>
        <end position="234"/>
    </location>
</feature>
<feature type="transmembrane region" description="Helical" evidence="2">
    <location>
        <begin position="72"/>
        <end position="93"/>
    </location>
</feature>